<reference evidence="1" key="1">
    <citation type="submission" date="2013-04" db="EMBL/GenBank/DDBJ databases">
        <title>Aspergillus arcoverdensis, a new species of Aspergillus section Fumigati isolated from caatinga soil in Pernembuco state, Brazil.</title>
        <authorList>
            <person name="Matsuzawa T."/>
            <person name="Campos Takaki GM."/>
            <person name="Yaguchi T."/>
            <person name="Okada K."/>
            <person name="Gonoi T."/>
            <person name="Horie Y."/>
        </authorList>
    </citation>
    <scope>NUCLEOTIDE SEQUENCE</scope>
    <source>
        <strain evidence="1">IFM 61338</strain>
        <strain evidence="2">IFM 61339</strain>
    </source>
</reference>
<evidence type="ECO:0000313" key="2">
    <source>
        <dbReference type="EMBL" id="BAO01258.1"/>
    </source>
</evidence>
<proteinExistence type="predicted"/>
<gene>
    <name evidence="1" type="primary">benA</name>
</gene>
<protein>
    <submittedName>
        <fullName evidence="1">Beta-tubulin</fullName>
    </submittedName>
</protein>
<dbReference type="EMBL" id="AB818847">
    <property type="protein sequence ID" value="BAO01257.1"/>
    <property type="molecule type" value="Genomic_DNA"/>
</dbReference>
<name>U3U9A8_9EURO</name>
<sequence length="77" mass="8517">QTISGEHGLDGSGQLQWLLRSPAGAHERLFQRGQRRQVCSSCRSGRSRARYHGRCPCRSLRRALPSRQLLSASGAVT</sequence>
<dbReference type="AlphaFoldDB" id="U3U9A8"/>
<feature type="non-terminal residue" evidence="1">
    <location>
        <position position="77"/>
    </location>
</feature>
<evidence type="ECO:0000313" key="1">
    <source>
        <dbReference type="EMBL" id="BAO01257.1"/>
    </source>
</evidence>
<accession>U3U9A8</accession>
<organism evidence="1">
    <name type="scientific">Aspergillus arcoverdensis</name>
    <dbReference type="NCBI Taxonomy" id="1940524"/>
    <lineage>
        <taxon>Eukaryota</taxon>
        <taxon>Fungi</taxon>
        <taxon>Dikarya</taxon>
        <taxon>Ascomycota</taxon>
        <taxon>Pezizomycotina</taxon>
        <taxon>Eurotiomycetes</taxon>
        <taxon>Eurotiomycetidae</taxon>
        <taxon>Eurotiales</taxon>
        <taxon>Aspergillaceae</taxon>
        <taxon>Aspergillus</taxon>
        <taxon>Aspergillus subgen. Fumigati</taxon>
    </lineage>
</organism>
<dbReference type="EMBL" id="AB818848">
    <property type="protein sequence ID" value="BAO01258.1"/>
    <property type="molecule type" value="Genomic_DNA"/>
</dbReference>
<feature type="non-terminal residue" evidence="1">
    <location>
        <position position="1"/>
    </location>
</feature>